<dbReference type="InterPro" id="IPR013424">
    <property type="entry name" value="Ice-binding_C"/>
</dbReference>
<dbReference type="NCBIfam" id="TIGR02595">
    <property type="entry name" value="PEP_CTERM"/>
    <property type="match status" value="1"/>
</dbReference>
<reference evidence="3" key="2">
    <citation type="journal article" date="2011" name="J. Bacteriol.">
        <title>Long-chain N-acyl amino acid synthases are linked to the putative PEP-CTERM/exosortase protein-sorting system in Gram-negative bacteria.</title>
        <authorList>
            <person name="Craig J.W."/>
            <person name="Cherry M.A."/>
            <person name="Brady S.F."/>
        </authorList>
    </citation>
    <scope>NUCLEOTIDE SEQUENCE</scope>
</reference>
<organism evidence="3">
    <name type="scientific">uncultured bacterium CSLC3</name>
    <dbReference type="NCBI Taxonomy" id="1091572"/>
    <lineage>
        <taxon>Bacteria</taxon>
        <taxon>environmental samples</taxon>
    </lineage>
</organism>
<evidence type="ECO:0000256" key="1">
    <source>
        <dbReference type="SAM" id="SignalP"/>
    </source>
</evidence>
<reference evidence="3" key="1">
    <citation type="journal article" date="2004" name="Appl. Environ. Microbiol.">
        <title>Long-chain N-acyltyrosine synthases from environmental DNA.</title>
        <authorList>
            <person name="Brady S.F."/>
            <person name="Chao C.J."/>
            <person name="Clardy J."/>
        </authorList>
    </citation>
    <scope>NUCLEOTIDE SEQUENCE</scope>
</reference>
<feature type="chain" id="PRO_5003470731" evidence="1">
    <location>
        <begin position="25"/>
        <end position="351"/>
    </location>
</feature>
<sequence>MNMQKLFRLAGAVSLVIASLGVEAIEFGTGLNDIELGNRENNYRSDASCALNGGCLGVGSGPTGYQLANPGIPNNIFVGDIFVGVFASRTVTTLGGGTIWNEDNVQAGGIDTFTGYFAQEVKQINLNVSGTTDRIILGTLSVADPFGKLAAGEVARAYVDNATLANTAYNVNAGTGIAGVNTIISTMTDGALWAALTVGTTVLGTGVDNDGYVFSELDVGTAGSNLINGAFFTSWNLGTLGPAYNAGTLNGINDPDEFVKGGSQAGDPLTTVAQNQLGICAPVAGVYACNPIVGNGQLTFNQSGGPFLFASEDPLQLFRAVPEPGSLALLGLALAGLGFSSRTRRRPQEKR</sequence>
<protein>
    <submittedName>
        <fullName evidence="3">PEP-CTERM motif protein</fullName>
    </submittedName>
</protein>
<name>G4WVU3_9BACT</name>
<proteinExistence type="predicted"/>
<dbReference type="Pfam" id="PF07589">
    <property type="entry name" value="PEP-CTERM"/>
    <property type="match status" value="1"/>
</dbReference>
<feature type="signal peptide" evidence="1">
    <location>
        <begin position="1"/>
        <end position="24"/>
    </location>
</feature>
<keyword evidence="1" id="KW-0732">Signal</keyword>
<dbReference type="EMBL" id="JF429414">
    <property type="protein sequence ID" value="AEQ20545.1"/>
    <property type="molecule type" value="Genomic_DNA"/>
</dbReference>
<evidence type="ECO:0000259" key="2">
    <source>
        <dbReference type="Pfam" id="PF07589"/>
    </source>
</evidence>
<evidence type="ECO:0000313" key="3">
    <source>
        <dbReference type="EMBL" id="AEQ20545.1"/>
    </source>
</evidence>
<dbReference type="AlphaFoldDB" id="G4WVU3"/>
<accession>G4WVU3</accession>
<feature type="domain" description="Ice-binding protein C-terminal" evidence="2">
    <location>
        <begin position="320"/>
        <end position="344"/>
    </location>
</feature>